<dbReference type="Proteomes" id="UP001208186">
    <property type="component" value="Unassembled WGS sequence"/>
</dbReference>
<gene>
    <name evidence="1" type="ORF">OB916_05220</name>
</gene>
<reference evidence="2" key="1">
    <citation type="submission" date="2023-07" db="EMBL/GenBank/DDBJ databases">
        <title>Enrichment on poylsaccharides allowed isolation of novel metabolic and taxonomic groups of Haloarchaea.</title>
        <authorList>
            <person name="Sorokin D.Y."/>
            <person name="Elcheninov A.G."/>
            <person name="Khizhniak T.V."/>
            <person name="Kolganova T.V."/>
            <person name="Kublanov I.V."/>
        </authorList>
    </citation>
    <scope>NUCLEOTIDE SEQUENCE [LARGE SCALE GENOMIC DNA]</scope>
    <source>
        <strain evidence="2">HArc-curdl5-1</strain>
    </source>
</reference>
<dbReference type="EMBL" id="JAOPKC010000003">
    <property type="protein sequence ID" value="MCU4717462.1"/>
    <property type="molecule type" value="Genomic_DNA"/>
</dbReference>
<protein>
    <recommendedName>
        <fullName evidence="3">Glycosyltransferase family 1 protein</fullName>
    </recommendedName>
</protein>
<accession>A0ABT2Q0T3</accession>
<sequence length="333" mass="38901">MNVMLLTWNIGSICGAKRYVEELATGFANRPEDHVDSVFVDESLFWDEWGGNVPGGYDLYVFTDSVPQYWKEDEYGRWWMDLYHQLRDEVVFAVMHDIWWETDREWILEVIDDVDRLVAPQEPVERSLENLPAPTVLIRHPLDTARMDIVEDKQRLIVSASQIKPRKNVDHLIREVPNLNHDVIVHSELTEEYYRLTSAEDPEYGDIWEQALEHRMQFVGVTPVEDLWDHYRQARFVVDLQSAPGWSHVINYTQIEPMLFGAVPIVYEDVVNPIMEDHVLTIDHYSELPEIVDATSESELRAMRRDNGEFVVDTFQAERIAGEFVAEAETLRP</sequence>
<evidence type="ECO:0000313" key="2">
    <source>
        <dbReference type="Proteomes" id="UP001208186"/>
    </source>
</evidence>
<name>A0ABT2Q0T3_9EURY</name>
<proteinExistence type="predicted"/>
<dbReference type="RefSeq" id="WP_315910543.1">
    <property type="nucleotide sequence ID" value="NZ_JAOPKD010000004.1"/>
</dbReference>
<comment type="caution">
    <text evidence="1">The sequence shown here is derived from an EMBL/GenBank/DDBJ whole genome shotgun (WGS) entry which is preliminary data.</text>
</comment>
<keyword evidence="2" id="KW-1185">Reference proteome</keyword>
<dbReference type="SUPFAM" id="SSF53756">
    <property type="entry name" value="UDP-Glycosyltransferase/glycogen phosphorylase"/>
    <property type="match status" value="1"/>
</dbReference>
<organism evidence="1 2">
    <name type="scientific">Halapricum hydrolyticum</name>
    <dbReference type="NCBI Taxonomy" id="2979991"/>
    <lineage>
        <taxon>Archaea</taxon>
        <taxon>Methanobacteriati</taxon>
        <taxon>Methanobacteriota</taxon>
        <taxon>Stenosarchaea group</taxon>
        <taxon>Halobacteria</taxon>
        <taxon>Halobacteriales</taxon>
        <taxon>Haloarculaceae</taxon>
        <taxon>Halapricum</taxon>
    </lineage>
</organism>
<evidence type="ECO:0000313" key="1">
    <source>
        <dbReference type="EMBL" id="MCU4717462.1"/>
    </source>
</evidence>
<dbReference type="Gene3D" id="3.40.50.2000">
    <property type="entry name" value="Glycogen Phosphorylase B"/>
    <property type="match status" value="1"/>
</dbReference>
<evidence type="ECO:0008006" key="3">
    <source>
        <dbReference type="Google" id="ProtNLM"/>
    </source>
</evidence>